<dbReference type="Proteomes" id="UP000263273">
    <property type="component" value="Unassembled WGS sequence"/>
</dbReference>
<sequence>MEENGSEEAASPSLAGENGHSSIFDRFKTKKENGRAEEKEQAQPADDVEAVEREEDTYEKEVN</sequence>
<protein>
    <submittedName>
        <fullName evidence="2">Uncharacterized protein</fullName>
    </submittedName>
</protein>
<proteinExistence type="predicted"/>
<evidence type="ECO:0000313" key="3">
    <source>
        <dbReference type="Proteomes" id="UP000263273"/>
    </source>
</evidence>
<dbReference type="EMBL" id="DNZF01000086">
    <property type="protein sequence ID" value="HBK53093.1"/>
    <property type="molecule type" value="Genomic_DNA"/>
</dbReference>
<comment type="caution">
    <text evidence="2">The sequence shown here is derived from an EMBL/GenBank/DDBJ whole genome shotgun (WGS) entry which is preliminary data.</text>
</comment>
<dbReference type="AlphaFoldDB" id="A0A354YUP9"/>
<reference evidence="2 3" key="1">
    <citation type="journal article" date="2018" name="Nat. Biotechnol.">
        <title>A standardized bacterial taxonomy based on genome phylogeny substantially revises the tree of life.</title>
        <authorList>
            <person name="Parks D.H."/>
            <person name="Chuvochina M."/>
            <person name="Waite D.W."/>
            <person name="Rinke C."/>
            <person name="Skarshewski A."/>
            <person name="Chaumeil P.A."/>
            <person name="Hugenholtz P."/>
        </authorList>
    </citation>
    <scope>NUCLEOTIDE SEQUENCE [LARGE SCALE GENOMIC DNA]</scope>
    <source>
        <strain evidence="2">UBA10948</strain>
    </source>
</reference>
<evidence type="ECO:0000313" key="2">
    <source>
        <dbReference type="EMBL" id="HBK53093.1"/>
    </source>
</evidence>
<gene>
    <name evidence="2" type="ORF">DDZ44_04045</name>
</gene>
<feature type="compositionally biased region" description="Basic and acidic residues" evidence="1">
    <location>
        <begin position="23"/>
        <end position="41"/>
    </location>
</feature>
<accession>A0A354YUP9</accession>
<evidence type="ECO:0000256" key="1">
    <source>
        <dbReference type="SAM" id="MobiDB-lite"/>
    </source>
</evidence>
<feature type="compositionally biased region" description="Acidic residues" evidence="1">
    <location>
        <begin position="46"/>
        <end position="63"/>
    </location>
</feature>
<feature type="region of interest" description="Disordered" evidence="1">
    <location>
        <begin position="1"/>
        <end position="63"/>
    </location>
</feature>
<feature type="non-terminal residue" evidence="2">
    <location>
        <position position="63"/>
    </location>
</feature>
<name>A0A354YUP9_9FIRM</name>
<organism evidence="2 3">
    <name type="scientific">Syntrophomonas wolfei</name>
    <dbReference type="NCBI Taxonomy" id="863"/>
    <lineage>
        <taxon>Bacteria</taxon>
        <taxon>Bacillati</taxon>
        <taxon>Bacillota</taxon>
        <taxon>Clostridia</taxon>
        <taxon>Eubacteriales</taxon>
        <taxon>Syntrophomonadaceae</taxon>
        <taxon>Syntrophomonas</taxon>
    </lineage>
</organism>